<evidence type="ECO:0000313" key="2">
    <source>
        <dbReference type="Proteomes" id="UP001623660"/>
    </source>
</evidence>
<protein>
    <recommendedName>
        <fullName evidence="3">S1 motif domain-containing protein</fullName>
    </recommendedName>
</protein>
<accession>A0ABW8SPV4</accession>
<dbReference type="Proteomes" id="UP001623660">
    <property type="component" value="Unassembled WGS sequence"/>
</dbReference>
<dbReference type="EMBL" id="JBJHZX010000047">
    <property type="protein sequence ID" value="MFL0198109.1"/>
    <property type="molecule type" value="Genomic_DNA"/>
</dbReference>
<comment type="caution">
    <text evidence="1">The sequence shown here is derived from an EMBL/GenBank/DDBJ whole genome shotgun (WGS) entry which is preliminary data.</text>
</comment>
<gene>
    <name evidence="1" type="ORF">ACJDU8_21455</name>
</gene>
<reference evidence="1 2" key="1">
    <citation type="submission" date="2024-11" db="EMBL/GenBank/DDBJ databases">
        <authorList>
            <person name="Heng Y.C."/>
            <person name="Lim A.C.H."/>
            <person name="Lee J.K.Y."/>
            <person name="Kittelmann S."/>
        </authorList>
    </citation>
    <scope>NUCLEOTIDE SEQUENCE [LARGE SCALE GENOMIC DNA]</scope>
    <source>
        <strain evidence="1 2">WILCCON 0269</strain>
    </source>
</reference>
<keyword evidence="2" id="KW-1185">Reference proteome</keyword>
<name>A0ABW8SPV4_9CLOT</name>
<dbReference type="RefSeq" id="WP_406794218.1">
    <property type="nucleotide sequence ID" value="NZ_JBJHZX010000047.1"/>
</dbReference>
<proteinExistence type="predicted"/>
<sequence length="55" mass="6271">MLLGLVGKTENYFVGKTLDGAYIKINNFELDEDIEVGALIEVDLQNLDYNKMDKF</sequence>
<evidence type="ECO:0008006" key="3">
    <source>
        <dbReference type="Google" id="ProtNLM"/>
    </source>
</evidence>
<organism evidence="1 2">
    <name type="scientific">Candidatus Clostridium eludens</name>
    <dbReference type="NCBI Taxonomy" id="3381663"/>
    <lineage>
        <taxon>Bacteria</taxon>
        <taxon>Bacillati</taxon>
        <taxon>Bacillota</taxon>
        <taxon>Clostridia</taxon>
        <taxon>Eubacteriales</taxon>
        <taxon>Clostridiaceae</taxon>
        <taxon>Clostridium</taxon>
    </lineage>
</organism>
<evidence type="ECO:0000313" key="1">
    <source>
        <dbReference type="EMBL" id="MFL0198109.1"/>
    </source>
</evidence>